<dbReference type="InterPro" id="IPR003400">
    <property type="entry name" value="ExbD"/>
</dbReference>
<dbReference type="GO" id="GO:0005886">
    <property type="term" value="C:plasma membrane"/>
    <property type="evidence" value="ECO:0007669"/>
    <property type="project" value="UniProtKB-SubCell"/>
</dbReference>
<evidence type="ECO:0000256" key="2">
    <source>
        <dbReference type="ARBA" id="ARBA00005811"/>
    </source>
</evidence>
<evidence type="ECO:0000256" key="5">
    <source>
        <dbReference type="ARBA" id="ARBA00022989"/>
    </source>
</evidence>
<proteinExistence type="inferred from homology"/>
<keyword evidence="5" id="KW-1133">Transmembrane helix</keyword>
<dbReference type="OrthoDB" id="9793581at2"/>
<dbReference type="EMBL" id="VLPL01000007">
    <property type="protein sequence ID" value="TSJ41669.1"/>
    <property type="molecule type" value="Genomic_DNA"/>
</dbReference>
<dbReference type="AlphaFoldDB" id="A0A556MPM4"/>
<evidence type="ECO:0000256" key="1">
    <source>
        <dbReference type="ARBA" id="ARBA00004162"/>
    </source>
</evidence>
<keyword evidence="7" id="KW-0813">Transport</keyword>
<dbReference type="PANTHER" id="PTHR30558:SF3">
    <property type="entry name" value="BIOPOLYMER TRANSPORT PROTEIN EXBD-RELATED"/>
    <property type="match status" value="1"/>
</dbReference>
<keyword evidence="6" id="KW-0472">Membrane</keyword>
<evidence type="ECO:0000256" key="7">
    <source>
        <dbReference type="RuleBase" id="RU003879"/>
    </source>
</evidence>
<name>A0A556MPM4_9FLAO</name>
<organism evidence="8 9">
    <name type="scientific">Fluviicola chungangensis</name>
    <dbReference type="NCBI Taxonomy" id="2597671"/>
    <lineage>
        <taxon>Bacteria</taxon>
        <taxon>Pseudomonadati</taxon>
        <taxon>Bacteroidota</taxon>
        <taxon>Flavobacteriia</taxon>
        <taxon>Flavobacteriales</taxon>
        <taxon>Crocinitomicaceae</taxon>
        <taxon>Fluviicola</taxon>
    </lineage>
</organism>
<dbReference type="GO" id="GO:0022857">
    <property type="term" value="F:transmembrane transporter activity"/>
    <property type="evidence" value="ECO:0007669"/>
    <property type="project" value="InterPro"/>
</dbReference>
<dbReference type="RefSeq" id="WP_144333927.1">
    <property type="nucleotide sequence ID" value="NZ_VLPL01000007.1"/>
</dbReference>
<keyword evidence="3" id="KW-1003">Cell membrane</keyword>
<dbReference type="Pfam" id="PF02472">
    <property type="entry name" value="ExbD"/>
    <property type="match status" value="1"/>
</dbReference>
<comment type="subcellular location">
    <subcellularLocation>
        <location evidence="1">Cell membrane</location>
        <topology evidence="1">Single-pass membrane protein</topology>
    </subcellularLocation>
    <subcellularLocation>
        <location evidence="7">Cell membrane</location>
        <topology evidence="7">Single-pass type II membrane protein</topology>
    </subcellularLocation>
</comment>
<keyword evidence="9" id="KW-1185">Reference proteome</keyword>
<dbReference type="Proteomes" id="UP000316008">
    <property type="component" value="Unassembled WGS sequence"/>
</dbReference>
<evidence type="ECO:0000256" key="4">
    <source>
        <dbReference type="ARBA" id="ARBA00022692"/>
    </source>
</evidence>
<gene>
    <name evidence="8" type="ORF">FO442_14525</name>
</gene>
<evidence type="ECO:0000256" key="3">
    <source>
        <dbReference type="ARBA" id="ARBA00022475"/>
    </source>
</evidence>
<reference evidence="8 9" key="1">
    <citation type="submission" date="2019-07" db="EMBL/GenBank/DDBJ databases">
        <authorList>
            <person name="Huq M.A."/>
        </authorList>
    </citation>
    <scope>NUCLEOTIDE SEQUENCE [LARGE SCALE GENOMIC DNA]</scope>
    <source>
        <strain evidence="8 9">MAH-3</strain>
    </source>
</reference>
<evidence type="ECO:0000256" key="6">
    <source>
        <dbReference type="ARBA" id="ARBA00023136"/>
    </source>
</evidence>
<comment type="similarity">
    <text evidence="2 7">Belongs to the ExbD/TolR family.</text>
</comment>
<dbReference type="PANTHER" id="PTHR30558">
    <property type="entry name" value="EXBD MEMBRANE COMPONENT OF PMF-DRIVEN MACROMOLECULE IMPORT SYSTEM"/>
    <property type="match status" value="1"/>
</dbReference>
<accession>A0A556MPM4</accession>
<comment type="caution">
    <text evidence="8">The sequence shown here is derived from an EMBL/GenBank/DDBJ whole genome shotgun (WGS) entry which is preliminary data.</text>
</comment>
<evidence type="ECO:0000313" key="8">
    <source>
        <dbReference type="EMBL" id="TSJ41669.1"/>
    </source>
</evidence>
<sequence length="232" mass="26023">MAEIKTPKGSPSIDMTPMVDLAFLLVTFFMLAATFRTDEPVEVSIPSSIGDKEIPEKTLVLVTVDKGGRIFFSCTGEEVRKKVVTQMAAKYKVPLSEDNIKEFVRITSIGCSMGELPQYLSLDGEGRKNYRKQDANFVGIPSDSMHNELKDWINFANREMLDYGKKMFEEESAKQGKGQAPLKPEDYKPKFVLKAAMDAEYVRVKTAIETFRDLNLNNLNFVTSQEAAAVVK</sequence>
<keyword evidence="7" id="KW-0653">Protein transport</keyword>
<dbReference type="GO" id="GO:0015031">
    <property type="term" value="P:protein transport"/>
    <property type="evidence" value="ECO:0007669"/>
    <property type="project" value="UniProtKB-KW"/>
</dbReference>
<evidence type="ECO:0000313" key="9">
    <source>
        <dbReference type="Proteomes" id="UP000316008"/>
    </source>
</evidence>
<keyword evidence="4 7" id="KW-0812">Transmembrane</keyword>
<protein>
    <submittedName>
        <fullName evidence="8">Biopolymer transporter ExbD</fullName>
    </submittedName>
</protein>